<name>A0A7G9RY64_9FIRM</name>
<dbReference type="RefSeq" id="WP_187533667.1">
    <property type="nucleotide sequence ID" value="NZ_CP060715.1"/>
</dbReference>
<evidence type="ECO:0000313" key="2">
    <source>
        <dbReference type="Proteomes" id="UP000515928"/>
    </source>
</evidence>
<dbReference type="AlphaFoldDB" id="A0A7G9RY64"/>
<keyword evidence="2" id="KW-1185">Reference proteome</keyword>
<accession>A0A7G9RY64</accession>
<organism evidence="1 2">
    <name type="scientific">Erysipelothrix inopinata</name>
    <dbReference type="NCBI Taxonomy" id="225084"/>
    <lineage>
        <taxon>Bacteria</taxon>
        <taxon>Bacillati</taxon>
        <taxon>Bacillota</taxon>
        <taxon>Erysipelotrichia</taxon>
        <taxon>Erysipelotrichales</taxon>
        <taxon>Erysipelotrichaceae</taxon>
        <taxon>Erysipelothrix</taxon>
    </lineage>
</organism>
<proteinExistence type="predicted"/>
<gene>
    <name evidence="1" type="ORF">H9L01_09225</name>
</gene>
<dbReference type="Proteomes" id="UP000515928">
    <property type="component" value="Chromosome"/>
</dbReference>
<dbReference type="KEGG" id="eio:H9L01_09225"/>
<reference evidence="1 2" key="1">
    <citation type="submission" date="2020-08" db="EMBL/GenBank/DDBJ databases">
        <title>Genome sequence of Erysipelothrix inopinata DSM 15511T.</title>
        <authorList>
            <person name="Hyun D.-W."/>
            <person name="Bae J.-W."/>
        </authorList>
    </citation>
    <scope>NUCLEOTIDE SEQUENCE [LARGE SCALE GENOMIC DNA]</scope>
    <source>
        <strain evidence="1 2">DSM 15511</strain>
    </source>
</reference>
<protein>
    <submittedName>
        <fullName evidence="1">Uncharacterized protein</fullName>
    </submittedName>
</protein>
<sequence length="58" mass="6687">MSIIILEIYLTYDIASNRRLSNTTLNAMKIIFTKISGKMCQTVEIMVVKGYTTYESFK</sequence>
<evidence type="ECO:0000313" key="1">
    <source>
        <dbReference type="EMBL" id="QNN60539.1"/>
    </source>
</evidence>
<dbReference type="EMBL" id="CP060715">
    <property type="protein sequence ID" value="QNN60539.1"/>
    <property type="molecule type" value="Genomic_DNA"/>
</dbReference>